<gene>
    <name evidence="2" type="ORF">BSYN_05500</name>
</gene>
<dbReference type="Gene3D" id="2.60.120.1350">
    <property type="entry name" value="Protein of unknown function DUF4465"/>
    <property type="match status" value="1"/>
</dbReference>
<evidence type="ECO:0000313" key="3">
    <source>
        <dbReference type="Proteomes" id="UP001496674"/>
    </source>
</evidence>
<sequence length="249" mass="27337">MKKIYSLLLLTVVVLCSCNSDDNSPIVNSTTVVLNLQGKLDKPETEFTGIFKEEPAGAWTYKNTFVDQTGYFVFDSYTTSFNTFGGGFTYTNKTDVKTAGYTNNSAITGSGKTSATYMTVNPSEYSTDKFHFAGNASHTVKGMYVTNSTYAYLSILNGDGYAKPFKDGSWFKLTVTGLDDKGNTTGTAEIYLADYRNGKKVLLDKWTWMDLSALGKVAEVKFSLSSTDNGNFGMNTPAYFCMDGFTIEL</sequence>
<dbReference type="RefSeq" id="WP_353333088.1">
    <property type="nucleotide sequence ID" value="NZ_AP028055.1"/>
</dbReference>
<dbReference type="Pfam" id="PF14717">
    <property type="entry name" value="DUF4465"/>
    <property type="match status" value="1"/>
</dbReference>
<evidence type="ECO:0000256" key="1">
    <source>
        <dbReference type="SAM" id="SignalP"/>
    </source>
</evidence>
<feature type="signal peptide" evidence="1">
    <location>
        <begin position="1"/>
        <end position="20"/>
    </location>
</feature>
<proteinExistence type="predicted"/>
<dbReference type="PROSITE" id="PS51257">
    <property type="entry name" value="PROKAR_LIPOPROTEIN"/>
    <property type="match status" value="1"/>
</dbReference>
<evidence type="ECO:0000313" key="2">
    <source>
        <dbReference type="EMBL" id="BEG98285.1"/>
    </source>
</evidence>
<keyword evidence="1" id="KW-0732">Signal</keyword>
<dbReference type="EMBL" id="AP028055">
    <property type="protein sequence ID" value="BEG98285.1"/>
    <property type="molecule type" value="Genomic_DNA"/>
</dbReference>
<feature type="chain" id="PRO_5045822208" description="DUF4465 domain-containing protein" evidence="1">
    <location>
        <begin position="21"/>
        <end position="249"/>
    </location>
</feature>
<dbReference type="Proteomes" id="UP001496674">
    <property type="component" value="Chromosome"/>
</dbReference>
<organism evidence="2 3">
    <name type="scientific">Bacteroides sedimenti</name>
    <dbReference type="NCBI Taxonomy" id="2136147"/>
    <lineage>
        <taxon>Bacteria</taxon>
        <taxon>Pseudomonadati</taxon>
        <taxon>Bacteroidota</taxon>
        <taxon>Bacteroidia</taxon>
        <taxon>Bacteroidales</taxon>
        <taxon>Bacteroidaceae</taxon>
        <taxon>Bacteroides</taxon>
    </lineage>
</organism>
<dbReference type="InterPro" id="IPR027828">
    <property type="entry name" value="DUF4465"/>
</dbReference>
<protein>
    <recommendedName>
        <fullName evidence="4">DUF4465 domain-containing protein</fullName>
    </recommendedName>
</protein>
<accession>A0ABM8IDD5</accession>
<name>A0ABM8IDD5_9BACE</name>
<evidence type="ECO:0008006" key="4">
    <source>
        <dbReference type="Google" id="ProtNLM"/>
    </source>
</evidence>
<reference evidence="2 3" key="1">
    <citation type="submission" date="2023-04" db="EMBL/GenBank/DDBJ databases">
        <title>Draft genome sequence of acteroides sedimenti strain YN3PY1.</title>
        <authorList>
            <person name="Yoshida N."/>
        </authorList>
    </citation>
    <scope>NUCLEOTIDE SEQUENCE [LARGE SCALE GENOMIC DNA]</scope>
    <source>
        <strain evidence="2 3">YN3PY1</strain>
    </source>
</reference>
<keyword evidence="3" id="KW-1185">Reference proteome</keyword>